<dbReference type="HOGENOM" id="CLU_059428_0_0_1"/>
<dbReference type="AlphaFoldDB" id="G4TSM3"/>
<reference evidence="1 2" key="1">
    <citation type="journal article" date="2011" name="PLoS Pathog.">
        <title>Endophytic Life Strategies Decoded by Genome and Transcriptome Analyses of the Mutualistic Root Symbiont Piriformospora indica.</title>
        <authorList>
            <person name="Zuccaro A."/>
            <person name="Lahrmann U."/>
            <person name="Guldener U."/>
            <person name="Langen G."/>
            <person name="Pfiffi S."/>
            <person name="Biedenkopf D."/>
            <person name="Wong P."/>
            <person name="Samans B."/>
            <person name="Grimm C."/>
            <person name="Basiewicz M."/>
            <person name="Murat C."/>
            <person name="Martin F."/>
            <person name="Kogel K.H."/>
        </authorList>
    </citation>
    <scope>NUCLEOTIDE SEQUENCE [LARGE SCALE GENOMIC DNA]</scope>
    <source>
        <strain evidence="1 2">DSM 11827</strain>
    </source>
</reference>
<organism evidence="1 2">
    <name type="scientific">Serendipita indica (strain DSM 11827)</name>
    <name type="common">Root endophyte fungus</name>
    <name type="synonym">Piriformospora indica</name>
    <dbReference type="NCBI Taxonomy" id="1109443"/>
    <lineage>
        <taxon>Eukaryota</taxon>
        <taxon>Fungi</taxon>
        <taxon>Dikarya</taxon>
        <taxon>Basidiomycota</taxon>
        <taxon>Agaricomycotina</taxon>
        <taxon>Agaricomycetes</taxon>
        <taxon>Sebacinales</taxon>
        <taxon>Serendipitaceae</taxon>
        <taxon>Serendipita</taxon>
    </lineage>
</organism>
<evidence type="ECO:0008006" key="3">
    <source>
        <dbReference type="Google" id="ProtNLM"/>
    </source>
</evidence>
<accession>G4TSM3</accession>
<protein>
    <recommendedName>
        <fullName evidence="3">F-box domain-containing protein</fullName>
    </recommendedName>
</protein>
<gene>
    <name evidence="1" type="ORF">PIIN_08269</name>
</gene>
<evidence type="ECO:0000313" key="1">
    <source>
        <dbReference type="EMBL" id="CCA74316.1"/>
    </source>
</evidence>
<dbReference type="InParanoid" id="G4TSM3"/>
<dbReference type="EMBL" id="CAFZ01000301">
    <property type="protein sequence ID" value="CCA74316.1"/>
    <property type="molecule type" value="Genomic_DNA"/>
</dbReference>
<dbReference type="Proteomes" id="UP000007148">
    <property type="component" value="Unassembled WGS sequence"/>
</dbReference>
<name>G4TSM3_SERID</name>
<keyword evidence="2" id="KW-1185">Reference proteome</keyword>
<evidence type="ECO:0000313" key="2">
    <source>
        <dbReference type="Proteomes" id="UP000007148"/>
    </source>
</evidence>
<dbReference type="OrthoDB" id="3134220at2759"/>
<comment type="caution">
    <text evidence="1">The sequence shown here is derived from an EMBL/GenBank/DDBJ whole genome shotgun (WGS) entry which is preliminary data.</text>
</comment>
<proteinExistence type="predicted"/>
<sequence length="391" mass="44735">MSTANNPENTVDYLCLLPKELWRQILLEVYPPLLSTFTENIGEYMQLKWLKERVFAAQKCRIELLVICKALQPIAVELLYSEVILSGTTRGIQKFFSGIDAQCNAGYSPGVYTRSIVVDLRGYERTMTESMRNDYVRLHLLHQYCPRINLMLVNGPFRPYTRLPLDWIVAVETLILFGPIVDWKELPSPLLSHSFMRVTSLGIVEPLIFPNLTSLYLDVSIPEKLSLLSLPSLHWLNFSIDCLDINESATFIEQNGQHLRYLGVRLDLVDDIGAWEEPDVKSIINAAYKCHHLDVLEIDSRLPDTGQPRDRHPSLHTLILQGHDVPTILTALYQWGFQEWRHEEIGFHTVVINFYGDIGQLMGDDVEAAILEEIIVQCDTKSAVFKIELIV</sequence>